<accession>A0ABQ4V6Q4</accession>
<feature type="compositionally biased region" description="Low complexity" evidence="1">
    <location>
        <begin position="43"/>
        <end position="52"/>
    </location>
</feature>
<protein>
    <submittedName>
        <fullName evidence="3">Uncharacterized protein</fullName>
    </submittedName>
</protein>
<evidence type="ECO:0000313" key="4">
    <source>
        <dbReference type="Proteomes" id="UP001055093"/>
    </source>
</evidence>
<dbReference type="EMBL" id="BPRE01000021">
    <property type="protein sequence ID" value="GJE78172.1"/>
    <property type="molecule type" value="Genomic_DNA"/>
</dbReference>
<keyword evidence="2" id="KW-0732">Signal</keyword>
<feature type="compositionally biased region" description="Gly residues" evidence="1">
    <location>
        <begin position="71"/>
        <end position="82"/>
    </location>
</feature>
<feature type="signal peptide" evidence="2">
    <location>
        <begin position="1"/>
        <end position="29"/>
    </location>
</feature>
<organism evidence="3 4">
    <name type="scientific">Methylorubrum suomiense</name>
    <dbReference type="NCBI Taxonomy" id="144191"/>
    <lineage>
        <taxon>Bacteria</taxon>
        <taxon>Pseudomonadati</taxon>
        <taxon>Pseudomonadota</taxon>
        <taxon>Alphaproteobacteria</taxon>
        <taxon>Hyphomicrobiales</taxon>
        <taxon>Methylobacteriaceae</taxon>
        <taxon>Methylorubrum</taxon>
    </lineage>
</organism>
<feature type="region of interest" description="Disordered" evidence="1">
    <location>
        <begin position="30"/>
        <end position="97"/>
    </location>
</feature>
<evidence type="ECO:0000256" key="1">
    <source>
        <dbReference type="SAM" id="MobiDB-lite"/>
    </source>
</evidence>
<name>A0ABQ4V6Q4_9HYPH</name>
<keyword evidence="4" id="KW-1185">Reference proteome</keyword>
<proteinExistence type="predicted"/>
<comment type="caution">
    <text evidence="3">The sequence shown here is derived from an EMBL/GenBank/DDBJ whole genome shotgun (WGS) entry which is preliminary data.</text>
</comment>
<reference evidence="3" key="2">
    <citation type="submission" date="2021-08" db="EMBL/GenBank/DDBJ databases">
        <authorList>
            <person name="Tani A."/>
            <person name="Ola A."/>
            <person name="Ogura Y."/>
            <person name="Katsura K."/>
            <person name="Hayashi T."/>
        </authorList>
    </citation>
    <scope>NUCLEOTIDE SEQUENCE</scope>
    <source>
        <strain evidence="3">DSM 14458</strain>
    </source>
</reference>
<evidence type="ECO:0000256" key="2">
    <source>
        <dbReference type="SAM" id="SignalP"/>
    </source>
</evidence>
<sequence length="97" mass="9344">MNALPFAPRRRGTALLNVLLGLASGAAFAQAARDAADARGHRTAGAGTAGDTSGREAGAPEASGQAPDRISGGGRTGFGVSGSEGARTSPGGPRTGL</sequence>
<dbReference type="RefSeq" id="WP_137829840.1">
    <property type="nucleotide sequence ID" value="NZ_BPRE01000021.1"/>
</dbReference>
<evidence type="ECO:0000313" key="3">
    <source>
        <dbReference type="EMBL" id="GJE78172.1"/>
    </source>
</evidence>
<dbReference type="Proteomes" id="UP001055093">
    <property type="component" value="Unassembled WGS sequence"/>
</dbReference>
<feature type="chain" id="PRO_5046696734" evidence="2">
    <location>
        <begin position="30"/>
        <end position="97"/>
    </location>
</feature>
<reference evidence="3" key="1">
    <citation type="journal article" date="2021" name="Front. Microbiol.">
        <title>Comprehensive Comparative Genomics and Phenotyping of Methylobacterium Species.</title>
        <authorList>
            <person name="Alessa O."/>
            <person name="Ogura Y."/>
            <person name="Fujitani Y."/>
            <person name="Takami H."/>
            <person name="Hayashi T."/>
            <person name="Sahin N."/>
            <person name="Tani A."/>
        </authorList>
    </citation>
    <scope>NUCLEOTIDE SEQUENCE</scope>
    <source>
        <strain evidence="3">DSM 14458</strain>
    </source>
</reference>
<gene>
    <name evidence="3" type="ORF">BGCPKDLD_4783</name>
</gene>